<accession>A0A6A6H3M6</accession>
<dbReference type="Proteomes" id="UP000800092">
    <property type="component" value="Unassembled WGS sequence"/>
</dbReference>
<dbReference type="InterPro" id="IPR036770">
    <property type="entry name" value="Ankyrin_rpt-contain_sf"/>
</dbReference>
<dbReference type="PANTHER" id="PTHR10039:SF16">
    <property type="entry name" value="GPI INOSITOL-DEACYLASE"/>
    <property type="match status" value="1"/>
</dbReference>
<dbReference type="AlphaFoldDB" id="A0A6A6H3M6"/>
<dbReference type="InterPro" id="IPR002110">
    <property type="entry name" value="Ankyrin_rpt"/>
</dbReference>
<dbReference type="OrthoDB" id="1577640at2759"/>
<keyword evidence="1" id="KW-0677">Repeat</keyword>
<dbReference type="PROSITE" id="PS50297">
    <property type="entry name" value="ANK_REP_REGION"/>
    <property type="match status" value="1"/>
</dbReference>
<name>A0A6A6H3M6_VIRVR</name>
<dbReference type="SUPFAM" id="SSF52540">
    <property type="entry name" value="P-loop containing nucleoside triphosphate hydrolases"/>
    <property type="match status" value="1"/>
</dbReference>
<dbReference type="PROSITE" id="PS50088">
    <property type="entry name" value="ANK_REPEAT"/>
    <property type="match status" value="1"/>
</dbReference>
<dbReference type="Pfam" id="PF24883">
    <property type="entry name" value="NPHP3_N"/>
    <property type="match status" value="1"/>
</dbReference>
<dbReference type="InterPro" id="IPR056884">
    <property type="entry name" value="NPHP3-like_N"/>
</dbReference>
<keyword evidence="5" id="KW-1185">Reference proteome</keyword>
<dbReference type="EMBL" id="ML991818">
    <property type="protein sequence ID" value="KAF2232143.1"/>
    <property type="molecule type" value="Genomic_DNA"/>
</dbReference>
<feature type="repeat" description="ANK" evidence="2">
    <location>
        <begin position="722"/>
        <end position="754"/>
    </location>
</feature>
<dbReference type="SMART" id="SM00248">
    <property type="entry name" value="ANK"/>
    <property type="match status" value="1"/>
</dbReference>
<dbReference type="Gene3D" id="1.25.40.20">
    <property type="entry name" value="Ankyrin repeat-containing domain"/>
    <property type="match status" value="1"/>
</dbReference>
<keyword evidence="2" id="KW-0040">ANK repeat</keyword>
<reference evidence="4" key="1">
    <citation type="journal article" date="2020" name="Stud. Mycol.">
        <title>101 Dothideomycetes genomes: a test case for predicting lifestyles and emergence of pathogens.</title>
        <authorList>
            <person name="Haridas S."/>
            <person name="Albert R."/>
            <person name="Binder M."/>
            <person name="Bloem J."/>
            <person name="Labutti K."/>
            <person name="Salamov A."/>
            <person name="Andreopoulos B."/>
            <person name="Baker S."/>
            <person name="Barry K."/>
            <person name="Bills G."/>
            <person name="Bluhm B."/>
            <person name="Cannon C."/>
            <person name="Castanera R."/>
            <person name="Culley D."/>
            <person name="Daum C."/>
            <person name="Ezra D."/>
            <person name="Gonzalez J."/>
            <person name="Henrissat B."/>
            <person name="Kuo A."/>
            <person name="Liang C."/>
            <person name="Lipzen A."/>
            <person name="Lutzoni F."/>
            <person name="Magnuson J."/>
            <person name="Mondo S."/>
            <person name="Nolan M."/>
            <person name="Ohm R."/>
            <person name="Pangilinan J."/>
            <person name="Park H.-J."/>
            <person name="Ramirez L."/>
            <person name="Alfaro M."/>
            <person name="Sun H."/>
            <person name="Tritt A."/>
            <person name="Yoshinaga Y."/>
            <person name="Zwiers L.-H."/>
            <person name="Turgeon B."/>
            <person name="Goodwin S."/>
            <person name="Spatafora J."/>
            <person name="Crous P."/>
            <person name="Grigoriev I."/>
        </authorList>
    </citation>
    <scope>NUCLEOTIDE SEQUENCE</scope>
    <source>
        <strain evidence="4">Tuck. ex Michener</strain>
    </source>
</reference>
<sequence length="755" mass="84858">MTGLAVVAGAVGIASFGIQVCQGLLSYYEDVKDYKVDISSTYDTITDLAKTLSLLKGSLEREGLSEERSERVKTCLQSCEDGLTKLSQKLQELRRYDTTKGIRQKVLSIVQRMHYPFRAETLAKLRENVEGIQGRLGLALQVLQLDASATIETSAAQISVQQQSLLAAQDAERFRKVVDWLSPPNPWTNHTSARERHQAQTGEWLLECDQYQRWKADAIRHVWVCGKAGCGKTVLCSTAVEDIQLHCETQANTGFAIFYFSFSDDRKQTYENLLRSLVGQLGWKEPGRSMLCQVYDKTNQKVPGVDELEKILRSSIDAFKSAFLMMDALDESPEDCDIRQTVLGEMDKLTQSAPNLKIFATSREIRDIREVMKKLKADQVLITARATDTDIQRFVSSQISDDPRLQRLKPESKAAIKKTISQKADGMFRWAYCQLQELKKLPSTKPKYIIETLRTLPMTLDETYARILTGIAPMFHSEACTLLRWLAYARSPPSLAELAEAAIIDPFVENSIDSDNRGDFEDTMNILSGLVTIVGSSNDIEVNDDTASDVVDVKDDGTHNYQPLKPDTRVQLAHFSVKEFLESGRMPEKEAMVFHLEPALGHHFLTQSCLKYILYYSSSNKTSSKWDLETFPLLQYAAMSWYYHSALQQCGEASLEALFLSSQKVLRDWLHVHQPDQGWWTTFFTNLESIGSSLYYASLCGLRCVVALLIEQGEPVNVQGGYYGNALQAAVYKGYIEIVKLLLNKGADINAQGGC</sequence>
<dbReference type="InterPro" id="IPR027417">
    <property type="entry name" value="P-loop_NTPase"/>
</dbReference>
<evidence type="ECO:0000256" key="1">
    <source>
        <dbReference type="ARBA" id="ARBA00022737"/>
    </source>
</evidence>
<dbReference type="Gene3D" id="3.40.50.300">
    <property type="entry name" value="P-loop containing nucleotide triphosphate hydrolases"/>
    <property type="match status" value="1"/>
</dbReference>
<proteinExistence type="predicted"/>
<evidence type="ECO:0000313" key="5">
    <source>
        <dbReference type="Proteomes" id="UP000800092"/>
    </source>
</evidence>
<organism evidence="4 5">
    <name type="scientific">Viridothelium virens</name>
    <name type="common">Speckled blister lichen</name>
    <name type="synonym">Trypethelium virens</name>
    <dbReference type="NCBI Taxonomy" id="1048519"/>
    <lineage>
        <taxon>Eukaryota</taxon>
        <taxon>Fungi</taxon>
        <taxon>Dikarya</taxon>
        <taxon>Ascomycota</taxon>
        <taxon>Pezizomycotina</taxon>
        <taxon>Dothideomycetes</taxon>
        <taxon>Dothideomycetes incertae sedis</taxon>
        <taxon>Trypetheliales</taxon>
        <taxon>Trypetheliaceae</taxon>
        <taxon>Viridothelium</taxon>
    </lineage>
</organism>
<dbReference type="PANTHER" id="PTHR10039">
    <property type="entry name" value="AMELOGENIN"/>
    <property type="match status" value="1"/>
</dbReference>
<evidence type="ECO:0000256" key="2">
    <source>
        <dbReference type="PROSITE-ProRule" id="PRU00023"/>
    </source>
</evidence>
<feature type="domain" description="Nephrocystin 3-like N-terminal" evidence="3">
    <location>
        <begin position="200"/>
        <end position="363"/>
    </location>
</feature>
<gene>
    <name evidence="4" type="ORF">EV356DRAFT_257150</name>
</gene>
<dbReference type="SUPFAM" id="SSF48403">
    <property type="entry name" value="Ankyrin repeat"/>
    <property type="match status" value="1"/>
</dbReference>
<protein>
    <recommendedName>
        <fullName evidence="3">Nephrocystin 3-like N-terminal domain-containing protein</fullName>
    </recommendedName>
</protein>
<evidence type="ECO:0000259" key="3">
    <source>
        <dbReference type="Pfam" id="PF24883"/>
    </source>
</evidence>
<evidence type="ECO:0000313" key="4">
    <source>
        <dbReference type="EMBL" id="KAF2232143.1"/>
    </source>
</evidence>
<dbReference type="Pfam" id="PF12796">
    <property type="entry name" value="Ank_2"/>
    <property type="match status" value="1"/>
</dbReference>